<dbReference type="RefSeq" id="WP_071317970.1">
    <property type="nucleotide sequence ID" value="NZ_CP063356.2"/>
</dbReference>
<protein>
    <recommendedName>
        <fullName evidence="5 12">Homoserine dehydrogenase</fullName>
        <ecNumber evidence="4 12">1.1.1.3</ecNumber>
    </recommendedName>
</protein>
<dbReference type="Pfam" id="PF00742">
    <property type="entry name" value="Homoserine_dh"/>
    <property type="match status" value="1"/>
</dbReference>
<dbReference type="OrthoDB" id="9808167at2"/>
<keyword evidence="12" id="KW-0521">NADP</keyword>
<evidence type="ECO:0000256" key="4">
    <source>
        <dbReference type="ARBA" id="ARBA00013213"/>
    </source>
</evidence>
<dbReference type="GO" id="GO:0009088">
    <property type="term" value="P:threonine biosynthetic process"/>
    <property type="evidence" value="ECO:0007669"/>
    <property type="project" value="UniProtKB-UniPathway"/>
</dbReference>
<reference evidence="17 18" key="2">
    <citation type="journal article" date="2017" name="Genome Announc.">
        <title>Draft Genome Sequences of Four Alkaliphilic Bacteria Belonging to the Anaerobacillus Genus.</title>
        <authorList>
            <person name="Bassil N.M."/>
            <person name="Lloyd J.R."/>
        </authorList>
    </citation>
    <scope>NUCLEOTIDE SEQUENCE [LARGE SCALE GENOMIC DNA]</scope>
    <source>
        <strain evidence="17 18">NB2006</strain>
    </source>
</reference>
<dbReference type="InterPro" id="IPR005106">
    <property type="entry name" value="Asp/hSer_DH_NAD-bd"/>
</dbReference>
<evidence type="ECO:0000256" key="12">
    <source>
        <dbReference type="RuleBase" id="RU000579"/>
    </source>
</evidence>
<dbReference type="NCBIfam" id="NF004976">
    <property type="entry name" value="PRK06349.1"/>
    <property type="match status" value="1"/>
</dbReference>
<evidence type="ECO:0000256" key="5">
    <source>
        <dbReference type="ARBA" id="ARBA00013376"/>
    </source>
</evidence>
<evidence type="ECO:0000256" key="13">
    <source>
        <dbReference type="RuleBase" id="RU004171"/>
    </source>
</evidence>
<dbReference type="PANTHER" id="PTHR43331">
    <property type="entry name" value="HOMOSERINE DEHYDROGENASE"/>
    <property type="match status" value="1"/>
</dbReference>
<name>A0A1S2LGB0_9BACI</name>
<evidence type="ECO:0000313" key="18">
    <source>
        <dbReference type="Proteomes" id="UP000180175"/>
    </source>
</evidence>
<dbReference type="KEGG" id="aia:AWH56_000980"/>
<keyword evidence="10 12" id="KW-0486">Methionine biosynthesis</keyword>
<evidence type="ECO:0000256" key="2">
    <source>
        <dbReference type="ARBA" id="ARBA00005062"/>
    </source>
</evidence>
<accession>A0A1S2LGB0</accession>
<keyword evidence="8 12" id="KW-0560">Oxidoreductase</keyword>
<evidence type="ECO:0000256" key="1">
    <source>
        <dbReference type="ARBA" id="ARBA00005056"/>
    </source>
</evidence>
<dbReference type="InterPro" id="IPR019811">
    <property type="entry name" value="HDH_CS"/>
</dbReference>
<dbReference type="UniPathway" id="UPA00051">
    <property type="reaction ID" value="UER00465"/>
</dbReference>
<dbReference type="EC" id="1.1.1.3" evidence="4 12"/>
<dbReference type="Gene3D" id="3.30.360.10">
    <property type="entry name" value="Dihydrodipicolinate Reductase, domain 2"/>
    <property type="match status" value="1"/>
</dbReference>
<dbReference type="FunFam" id="3.30.360.10:FF:000005">
    <property type="entry name" value="Homoserine dehydrogenase"/>
    <property type="match status" value="1"/>
</dbReference>
<dbReference type="InterPro" id="IPR036291">
    <property type="entry name" value="NAD(P)-bd_dom_sf"/>
</dbReference>
<reference evidence="17" key="4">
    <citation type="submission" date="2020-10" db="EMBL/GenBank/DDBJ databases">
        <authorList>
            <person name="Bassil N.M."/>
            <person name="Lloyd J.R."/>
        </authorList>
    </citation>
    <scope>NUCLEOTIDE SEQUENCE</scope>
    <source>
        <strain evidence="17">NB2006</strain>
    </source>
</reference>
<evidence type="ECO:0000313" key="17">
    <source>
        <dbReference type="EMBL" id="QOY36305.1"/>
    </source>
</evidence>
<evidence type="ECO:0000256" key="7">
    <source>
        <dbReference type="ARBA" id="ARBA00022697"/>
    </source>
</evidence>
<dbReference type="EMBL" id="LQXD01000134">
    <property type="protein sequence ID" value="OIJ11538.1"/>
    <property type="molecule type" value="Genomic_DNA"/>
</dbReference>
<dbReference type="SUPFAM" id="SSF51735">
    <property type="entry name" value="NAD(P)-binding Rossmann-fold domains"/>
    <property type="match status" value="1"/>
</dbReference>
<reference evidence="16 18" key="1">
    <citation type="submission" date="2016-10" db="EMBL/GenBank/DDBJ databases">
        <title>Draft genome sequences of four alkaliphilic bacteria belonging to the Anaerobacillus genus.</title>
        <authorList>
            <person name="Bassil N.M."/>
            <person name="Lloyd J.R."/>
        </authorList>
    </citation>
    <scope>NUCLEOTIDE SEQUENCE [LARGE SCALE GENOMIC DNA]</scope>
    <source>
        <strain evidence="16 18">NB2006</strain>
    </source>
</reference>
<evidence type="ECO:0000259" key="14">
    <source>
        <dbReference type="Pfam" id="PF00742"/>
    </source>
</evidence>
<evidence type="ECO:0000256" key="3">
    <source>
        <dbReference type="ARBA" id="ARBA00006753"/>
    </source>
</evidence>
<comment type="pathway">
    <text evidence="1 12">Amino-acid biosynthesis; L-threonine biosynthesis; L-threonine from L-aspartate: step 3/5.</text>
</comment>
<comment type="catalytic activity">
    <reaction evidence="11">
        <text>L-homoserine + NADP(+) = L-aspartate 4-semialdehyde + NADPH + H(+)</text>
        <dbReference type="Rhea" id="RHEA:15761"/>
        <dbReference type="ChEBI" id="CHEBI:15378"/>
        <dbReference type="ChEBI" id="CHEBI:57476"/>
        <dbReference type="ChEBI" id="CHEBI:57783"/>
        <dbReference type="ChEBI" id="CHEBI:58349"/>
        <dbReference type="ChEBI" id="CHEBI:537519"/>
        <dbReference type="EC" id="1.1.1.3"/>
    </reaction>
    <physiologicalReaction direction="right-to-left" evidence="11">
        <dbReference type="Rhea" id="RHEA:15763"/>
    </physiologicalReaction>
</comment>
<dbReference type="UniPathway" id="UPA00050">
    <property type="reaction ID" value="UER00063"/>
</dbReference>
<evidence type="ECO:0000313" key="16">
    <source>
        <dbReference type="EMBL" id="OIJ11538.1"/>
    </source>
</evidence>
<sequence>MIKIGLLGFGTVNSGVYEGITDTIEFLEHHLQESICVVKILIRNKKRYLSLENSELLTDSPDEFFKHEFDVVFEAIGGEQPALDYITFLLTKKVPVITANKELVAKHGQLLESLAIKNETYLGFEAAVAGGIPIINTLNSQLQWTSVEKVSGILNGTTNYIMTKLQEGNRTFDSVLKEAQDLGFAEADPTADIEGFDVLYKLQILCRLCFGNWPKPEQFQRRGMSQLKSWHFKAGECFNLKLKYIAEAYYDGKEVKGSISPSFIEESHPLRSIDNENNGVYLQGEWLGNFVASGPGAGKKPTATSMIEDFLHQLKRKSYHQQVAKRKEGSVACDQEYLLLFDMKDEKEVYQSLKEVTYMTEEIVQFENNSKVAILITLDSLAPSITRIKQLEAFPVLRVNKKLQSTKGNIQMKAL</sequence>
<keyword evidence="7 12" id="KW-0791">Threonine biosynthesis</keyword>
<evidence type="ECO:0000256" key="10">
    <source>
        <dbReference type="ARBA" id="ARBA00023167"/>
    </source>
</evidence>
<comment type="pathway">
    <text evidence="2 12">Amino-acid biosynthesis; L-methionine biosynthesis via de novo pathway; L-homoserine from L-aspartate: step 3/3.</text>
</comment>
<dbReference type="Pfam" id="PF03447">
    <property type="entry name" value="NAD_binding_3"/>
    <property type="match status" value="1"/>
</dbReference>
<evidence type="ECO:0000256" key="8">
    <source>
        <dbReference type="ARBA" id="ARBA00023002"/>
    </source>
</evidence>
<proteinExistence type="inferred from homology"/>
<feature type="domain" description="Homoserine dehydrogenase catalytic" evidence="14">
    <location>
        <begin position="133"/>
        <end position="311"/>
    </location>
</feature>
<evidence type="ECO:0000256" key="11">
    <source>
        <dbReference type="ARBA" id="ARBA00048841"/>
    </source>
</evidence>
<keyword evidence="18" id="KW-1185">Reference proteome</keyword>
<dbReference type="PROSITE" id="PS01042">
    <property type="entry name" value="HOMOSER_DHGENASE"/>
    <property type="match status" value="1"/>
</dbReference>
<dbReference type="SUPFAM" id="SSF55347">
    <property type="entry name" value="Glyceraldehyde-3-phosphate dehydrogenase-like, C-terminal domain"/>
    <property type="match status" value="1"/>
</dbReference>
<organism evidence="16 18">
    <name type="scientific">Anaerobacillus isosaccharinicus</name>
    <dbReference type="NCBI Taxonomy" id="1532552"/>
    <lineage>
        <taxon>Bacteria</taxon>
        <taxon>Bacillati</taxon>
        <taxon>Bacillota</taxon>
        <taxon>Bacilli</taxon>
        <taxon>Bacillales</taxon>
        <taxon>Bacillaceae</taxon>
        <taxon>Anaerobacillus</taxon>
    </lineage>
</organism>
<gene>
    <name evidence="17" type="ORF">AWH56_000980</name>
    <name evidence="16" type="ORF">AWH56_15590</name>
</gene>
<evidence type="ECO:0000259" key="15">
    <source>
        <dbReference type="Pfam" id="PF03447"/>
    </source>
</evidence>
<feature type="domain" description="Aspartate/homoserine dehydrogenase NAD-binding" evidence="15">
    <location>
        <begin position="8"/>
        <end position="122"/>
    </location>
</feature>
<dbReference type="PANTHER" id="PTHR43331:SF1">
    <property type="entry name" value="HOMOSERINE DEHYDROGENASE"/>
    <property type="match status" value="1"/>
</dbReference>
<dbReference type="Proteomes" id="UP000180175">
    <property type="component" value="Chromosome"/>
</dbReference>
<reference evidence="17 18" key="3">
    <citation type="journal article" date="2019" name="Int. J. Syst. Evol. Microbiol.">
        <title>Anaerobacillus isosaccharinicus sp. nov., an alkaliphilic bacterium which degrades isosaccharinic acid.</title>
        <authorList>
            <person name="Bassil N.M."/>
            <person name="Lloyd J.R."/>
        </authorList>
    </citation>
    <scope>NUCLEOTIDE SEQUENCE [LARGE SCALE GENOMIC DNA]</scope>
    <source>
        <strain evidence="17 18">NB2006</strain>
    </source>
</reference>
<comment type="similarity">
    <text evidence="3 13">Belongs to the homoserine dehydrogenase family.</text>
</comment>
<dbReference type="EMBL" id="CP063356">
    <property type="protein sequence ID" value="QOY36305.1"/>
    <property type="molecule type" value="Genomic_DNA"/>
</dbReference>
<dbReference type="InterPro" id="IPR001342">
    <property type="entry name" value="HDH_cat"/>
</dbReference>
<dbReference type="Gene3D" id="3.40.50.720">
    <property type="entry name" value="NAD(P)-binding Rossmann-like Domain"/>
    <property type="match status" value="1"/>
</dbReference>
<dbReference type="GO" id="GO:0050661">
    <property type="term" value="F:NADP binding"/>
    <property type="evidence" value="ECO:0007669"/>
    <property type="project" value="InterPro"/>
</dbReference>
<evidence type="ECO:0000256" key="9">
    <source>
        <dbReference type="ARBA" id="ARBA00023053"/>
    </source>
</evidence>
<keyword evidence="6 12" id="KW-0028">Amino-acid biosynthesis</keyword>
<keyword evidence="9" id="KW-0915">Sodium</keyword>
<dbReference type="AlphaFoldDB" id="A0A1S2LGB0"/>
<evidence type="ECO:0000256" key="6">
    <source>
        <dbReference type="ARBA" id="ARBA00022605"/>
    </source>
</evidence>
<dbReference type="GO" id="GO:0009086">
    <property type="term" value="P:methionine biosynthetic process"/>
    <property type="evidence" value="ECO:0007669"/>
    <property type="project" value="UniProtKB-KW"/>
</dbReference>
<dbReference type="GO" id="GO:0004412">
    <property type="term" value="F:homoserine dehydrogenase activity"/>
    <property type="evidence" value="ECO:0007669"/>
    <property type="project" value="UniProtKB-EC"/>
</dbReference>